<comment type="caution">
    <text evidence="3">The sequence shown here is derived from an EMBL/GenBank/DDBJ whole genome shotgun (WGS) entry which is preliminary data.</text>
</comment>
<keyword evidence="4" id="KW-1185">Reference proteome</keyword>
<dbReference type="PANTHER" id="PTHR13462">
    <property type="entry name" value="CALCIUM UNIPORTER PROTEIN, MITOCHONDRIAL"/>
    <property type="match status" value="1"/>
</dbReference>
<dbReference type="GO" id="GO:0051560">
    <property type="term" value="P:mitochondrial calcium ion homeostasis"/>
    <property type="evidence" value="ECO:0007669"/>
    <property type="project" value="InterPro"/>
</dbReference>
<organism evidence="3 5">
    <name type="scientific">Vanilla planifolia</name>
    <name type="common">Vanilla</name>
    <dbReference type="NCBI Taxonomy" id="51239"/>
    <lineage>
        <taxon>Eukaryota</taxon>
        <taxon>Viridiplantae</taxon>
        <taxon>Streptophyta</taxon>
        <taxon>Embryophyta</taxon>
        <taxon>Tracheophyta</taxon>
        <taxon>Spermatophyta</taxon>
        <taxon>Magnoliopsida</taxon>
        <taxon>Liliopsida</taxon>
        <taxon>Asparagales</taxon>
        <taxon>Orchidaceae</taxon>
        <taxon>Vanilloideae</taxon>
        <taxon>Vanilleae</taxon>
        <taxon>Vanilla</taxon>
    </lineage>
</organism>
<evidence type="ECO:0008006" key="6">
    <source>
        <dbReference type="Google" id="ProtNLM"/>
    </source>
</evidence>
<proteinExistence type="predicted"/>
<dbReference type="Proteomes" id="UP000636800">
    <property type="component" value="Chromosome 3"/>
</dbReference>
<protein>
    <recommendedName>
        <fullName evidence="6">Calcium uniporter protein</fullName>
    </recommendedName>
</protein>
<evidence type="ECO:0000313" key="5">
    <source>
        <dbReference type="Proteomes" id="UP000639772"/>
    </source>
</evidence>
<dbReference type="GO" id="GO:1990246">
    <property type="term" value="C:uniplex complex"/>
    <property type="evidence" value="ECO:0007669"/>
    <property type="project" value="TreeGrafter"/>
</dbReference>
<dbReference type="OrthoDB" id="278338at2759"/>
<dbReference type="AlphaFoldDB" id="A0A835RKV2"/>
<feature type="signal peptide" evidence="1">
    <location>
        <begin position="1"/>
        <end position="22"/>
    </location>
</feature>
<dbReference type="GO" id="GO:0005262">
    <property type="term" value="F:calcium channel activity"/>
    <property type="evidence" value="ECO:0007669"/>
    <property type="project" value="TreeGrafter"/>
</dbReference>
<feature type="chain" id="PRO_5033642997" description="Calcium uniporter protein" evidence="1">
    <location>
        <begin position="23"/>
        <end position="215"/>
    </location>
</feature>
<reference evidence="4 5" key="1">
    <citation type="journal article" date="2020" name="Nat. Food">
        <title>A phased Vanilla planifolia genome enables genetic improvement of flavour and production.</title>
        <authorList>
            <person name="Hasing T."/>
            <person name="Tang H."/>
            <person name="Brym M."/>
            <person name="Khazi F."/>
            <person name="Huang T."/>
            <person name="Chambers A.H."/>
        </authorList>
    </citation>
    <scope>NUCLEOTIDE SEQUENCE [LARGE SCALE GENOMIC DNA]</scope>
    <source>
        <tissue evidence="3">Leaf</tissue>
    </source>
</reference>
<dbReference type="GO" id="GO:0036444">
    <property type="term" value="P:calcium import into the mitochondrion"/>
    <property type="evidence" value="ECO:0007669"/>
    <property type="project" value="TreeGrafter"/>
</dbReference>
<dbReference type="EMBL" id="JADCNL010000003">
    <property type="protein sequence ID" value="KAG0488891.1"/>
    <property type="molecule type" value="Genomic_DNA"/>
</dbReference>
<dbReference type="InterPro" id="IPR039055">
    <property type="entry name" value="MCU_fam"/>
</dbReference>
<evidence type="ECO:0000313" key="3">
    <source>
        <dbReference type="EMBL" id="KAG0490771.1"/>
    </source>
</evidence>
<dbReference type="Proteomes" id="UP000639772">
    <property type="component" value="Chromosome 3"/>
</dbReference>
<sequence>MALSKLFSRLILQLAKHSPASAASPQPATTDGKQLCSPLQCTLAADVYRWISLQRRPISQSTAPISSAPPIRVRIPVGDKLIERIRSSMRQEHGRFDGISPPQRGLESNEIAESPKVAISVEDARKLLKASRVEAVRARLRAIPSSCVPYTHFAQICREAAGGVDAFGREIEASLDKSGAVVIVGDVVLLRPEQAPFPSLILPFHPASLSNLISQ</sequence>
<evidence type="ECO:0000313" key="4">
    <source>
        <dbReference type="Proteomes" id="UP000636800"/>
    </source>
</evidence>
<accession>A0A835RKV2</accession>
<dbReference type="EMBL" id="JADCNM010000003">
    <property type="protein sequence ID" value="KAG0490771.1"/>
    <property type="molecule type" value="Genomic_DNA"/>
</dbReference>
<dbReference type="PANTHER" id="PTHR13462:SF17">
    <property type="entry name" value="CALCIUM UNIPORTER PROTEIN 4, MITOCHONDRIAL"/>
    <property type="match status" value="1"/>
</dbReference>
<keyword evidence="1" id="KW-0732">Signal</keyword>
<evidence type="ECO:0000313" key="2">
    <source>
        <dbReference type="EMBL" id="KAG0488891.1"/>
    </source>
</evidence>
<name>A0A835RKV2_VANPL</name>
<gene>
    <name evidence="3" type="ORF">HPP92_007634</name>
    <name evidence="2" type="ORF">HPP92_007702</name>
</gene>
<evidence type="ECO:0000256" key="1">
    <source>
        <dbReference type="SAM" id="SignalP"/>
    </source>
</evidence>
<dbReference type="GO" id="GO:0015292">
    <property type="term" value="F:uniporter activity"/>
    <property type="evidence" value="ECO:0007669"/>
    <property type="project" value="TreeGrafter"/>
</dbReference>